<protein>
    <submittedName>
        <fullName evidence="1">Uncharacterized protein</fullName>
    </submittedName>
</protein>
<dbReference type="AlphaFoldDB" id="H1Z194"/>
<sequence length="111" mass="12963">MKPILANFFSKVQTAVRRYYTKTCMPEKVRPDRIPESLDKIKKSRQKDVYFTNHAKKYQGILRLKDIYYLPQNFWFFGPGGLSCKVKKYRLLSDVSALLEYSSRSSNGGVL</sequence>
<dbReference type="RefSeq" id="WP_004077112.1">
    <property type="nucleotide sequence ID" value="NZ_CM001436.1"/>
</dbReference>
<evidence type="ECO:0000313" key="1">
    <source>
        <dbReference type="EMBL" id="EHQ35361.1"/>
    </source>
</evidence>
<keyword evidence="2" id="KW-1185">Reference proteome</keyword>
<proteinExistence type="predicted"/>
<dbReference type="EMBL" id="CM001436">
    <property type="protein sequence ID" value="EHQ35361.1"/>
    <property type="molecule type" value="Genomic_DNA"/>
</dbReference>
<dbReference type="HOGENOM" id="CLU_2152633_0_0_2"/>
<evidence type="ECO:0000313" key="2">
    <source>
        <dbReference type="Proteomes" id="UP000005741"/>
    </source>
</evidence>
<dbReference type="STRING" id="937775.Metlim_1252"/>
<reference evidence="1 2" key="1">
    <citation type="submission" date="2011-10" db="EMBL/GenBank/DDBJ databases">
        <title>The Improved High-Quality Draft genome of Methanoplanus limicola DSM 2279.</title>
        <authorList>
            <consortium name="US DOE Joint Genome Institute (JGI-PGF)"/>
            <person name="Lucas S."/>
            <person name="Copeland A."/>
            <person name="Lapidus A."/>
            <person name="Glavina del Rio T."/>
            <person name="Dalin E."/>
            <person name="Tice H."/>
            <person name="Bruce D."/>
            <person name="Goodwin L."/>
            <person name="Pitluck S."/>
            <person name="Peters L."/>
            <person name="Mikhailova N."/>
            <person name="Lu M."/>
            <person name="Kyrpides N."/>
            <person name="Mavromatis K."/>
            <person name="Ivanova N."/>
            <person name="Markowitz V."/>
            <person name="Cheng J.-F."/>
            <person name="Hugenholtz P."/>
            <person name="Woyke T."/>
            <person name="Wu D."/>
            <person name="Wirth R."/>
            <person name="Brambilla E.-M."/>
            <person name="Klenk H.-P."/>
            <person name="Eisen J.A."/>
        </authorList>
    </citation>
    <scope>NUCLEOTIDE SEQUENCE [LARGE SCALE GENOMIC DNA]</scope>
    <source>
        <strain evidence="1 2">DSM 2279</strain>
    </source>
</reference>
<organism evidence="1 2">
    <name type="scientific">Methanoplanus limicola DSM 2279</name>
    <dbReference type="NCBI Taxonomy" id="937775"/>
    <lineage>
        <taxon>Archaea</taxon>
        <taxon>Methanobacteriati</taxon>
        <taxon>Methanobacteriota</taxon>
        <taxon>Stenosarchaea group</taxon>
        <taxon>Methanomicrobia</taxon>
        <taxon>Methanomicrobiales</taxon>
        <taxon>Methanomicrobiaceae</taxon>
        <taxon>Methanoplanus</taxon>
    </lineage>
</organism>
<accession>H1Z194</accession>
<dbReference type="Proteomes" id="UP000005741">
    <property type="component" value="Chromosome"/>
</dbReference>
<dbReference type="InParanoid" id="H1Z194"/>
<gene>
    <name evidence="1" type="ORF">Metlim_1252</name>
</gene>
<name>H1Z194_9EURY</name>